<keyword evidence="3" id="KW-0378">Hydrolase</keyword>
<dbReference type="InterPro" id="IPR008979">
    <property type="entry name" value="Galactose-bd-like_sf"/>
</dbReference>
<keyword evidence="5" id="KW-1015">Disulfide bond</keyword>
<keyword evidence="7" id="KW-0326">Glycosidase</keyword>
<dbReference type="SUPFAM" id="SSF49785">
    <property type="entry name" value="Galactose-binding domain-like"/>
    <property type="match status" value="1"/>
</dbReference>
<dbReference type="SUPFAM" id="SSF52743">
    <property type="entry name" value="Subtilisin-like"/>
    <property type="match status" value="1"/>
</dbReference>
<evidence type="ECO:0000256" key="4">
    <source>
        <dbReference type="ARBA" id="ARBA00022825"/>
    </source>
</evidence>
<feature type="region of interest" description="Disordered" evidence="10">
    <location>
        <begin position="289"/>
        <end position="318"/>
    </location>
</feature>
<dbReference type="Gene3D" id="2.60.40.10">
    <property type="entry name" value="Immunoglobulins"/>
    <property type="match status" value="6"/>
</dbReference>
<feature type="domain" description="Fibronectin type-III" evidence="13">
    <location>
        <begin position="1235"/>
        <end position="1320"/>
    </location>
</feature>
<dbReference type="Gene3D" id="2.60.120.380">
    <property type="match status" value="1"/>
</dbReference>
<dbReference type="PROSITE" id="PS00138">
    <property type="entry name" value="SUBTILASE_SER"/>
    <property type="match status" value="1"/>
</dbReference>
<dbReference type="GO" id="GO:0004252">
    <property type="term" value="F:serine-type endopeptidase activity"/>
    <property type="evidence" value="ECO:0007669"/>
    <property type="project" value="InterPro"/>
</dbReference>
<dbReference type="PRINTS" id="PR00723">
    <property type="entry name" value="SUBTILISIN"/>
</dbReference>
<dbReference type="EMBL" id="LQRT01000035">
    <property type="protein sequence ID" value="KZS39215.1"/>
    <property type="molecule type" value="Genomic_DNA"/>
</dbReference>
<dbReference type="InterPro" id="IPR026444">
    <property type="entry name" value="Secre_tail"/>
</dbReference>
<dbReference type="SUPFAM" id="SSF49363">
    <property type="entry name" value="Purple acid phosphatase, N-terminal domain"/>
    <property type="match status" value="1"/>
</dbReference>
<dbReference type="InterPro" id="IPR013320">
    <property type="entry name" value="ConA-like_dom_sf"/>
</dbReference>
<feature type="chain" id="PRO_5007841251" description="Peptidase S8" evidence="11">
    <location>
        <begin position="23"/>
        <end position="1987"/>
    </location>
</feature>
<dbReference type="InterPro" id="IPR036116">
    <property type="entry name" value="FN3_sf"/>
</dbReference>
<evidence type="ECO:0000256" key="7">
    <source>
        <dbReference type="ARBA" id="ARBA00023295"/>
    </source>
</evidence>
<feature type="domain" description="Fibronectin type-III" evidence="13">
    <location>
        <begin position="887"/>
        <end position="972"/>
    </location>
</feature>
<evidence type="ECO:0000256" key="2">
    <source>
        <dbReference type="ARBA" id="ARBA00022729"/>
    </source>
</evidence>
<evidence type="ECO:0000256" key="1">
    <source>
        <dbReference type="ARBA" id="ARBA00022670"/>
    </source>
</evidence>
<dbReference type="InterPro" id="IPR015914">
    <property type="entry name" value="PAPs_N"/>
</dbReference>
<feature type="domain" description="MAM" evidence="12">
    <location>
        <begin position="719"/>
        <end position="884"/>
    </location>
</feature>
<dbReference type="SMART" id="SM00137">
    <property type="entry name" value="MAM"/>
    <property type="match status" value="1"/>
</dbReference>
<sequence>MKLKKSTTLLLVFFLFSIFINAQSSSDRNYIKRQTNTQALQKIITDASYLNKTINAKSSRQKTPLTKIKKDGRIGVLYSFDQKGQPVYAYDDNIEAAISGRTDKIWTGGSSGLNLNGAGIEIGVWERGKARASHQEFEGRASAGDDASVTSHGTHTGGTLIAAGIDPKARGMASAARIKNYSASGMVGEAAAFAAAGGILANNSNTPNGSDGVYDANARDMDNVTYNAPFYLHCKSAGNEGNGSKYGVIFTNQLAKNLLVVANSEDVSNYTGPSSVTLSKSSSFGPSNDWRIKPDITNNGRKVYSSDSGSNSDYGVKSGTSMSTPATAGTIALLQQHYKNLNGVYMRAATAKGLIIDAVDEIGANDGPDFSGGWGLVNAERAAQIISNNGNTSIMDELTLNNGDTYTRTINSDGSTPLALTIVWNDPAGQISSGTNPVLVNDLDVRVTGNNKTYSPWVMVPNSAFNNYTAPAQKGDNFRDNVEKIDAVLSAGSYTVTVTHKGTLTNGSQEFSLIVNGVIVNSDTETPSVPTSITATNTTTNSTDLSWTASTDNVGVTAYEIFQNGSSIATVATTNLSITGLTPSTSYSFTIKAKDAAGNSSASSSPISVTTSAPIPDNEAPSAPNGLSASNSTQTSTGLSWTASTDNIGVTEYEVFQNGMSVGTTSTTSFNITGLVANTTYNFTVKAKDAAGNVSNSSNTLNVTTSPIPSCTGITNFPYNESFESNLGLWTQGSNDDINWTIDSNGTPSSRTGPSNASDGNNYIYTEASGNGNGFPNKIAILTSPCIDLSGQSNSELSFDYHMYGSNMGTLEILVSTDNGATWTNIWTKSGNQGNNWNSQSISLSTYSNSVIQLQLKGTTGSGFRSDIAIDNLKIASFIIDTEAPSVPLSLTASNIGSTTLDISWTAASDNVGVLEYEVFRNDVSIGTTNSTNFNVTGLTAETTYSFTIKAKDAAGNASENSTTINVTTNQIVVVTEQTLVENTSGGDKIEVNDGQSGAQSFKYTTSDYFINKVVVYLSKDKDAPNADLEFNVGTAVNNGSISGSIKNIKASEINNTSEGSSFTKYEIAFASPVGPLVAGTTYYLNFENNGSNGNKYYLEYSGGNTYPDGTYYKSGDNDGKDIKFQIIGSEIVVPDTEAPSVPVDLIASNTTVTTTDLSWTAATDNVGVTGYEVFQNGTSIGTNTTPNFSVTGLVANTVYNFTITAKDEAGNVSAASSALSVTTLPPPDTQAPTAPTTLVASNVTDVNLDLSWTAATDNVAVTGYDIFRGSTKIGTSATTAYTVNGLTAETVYNFTVKAKDAAGNISVDSNIVTVTTAAPAPDTQVPTTPTGLTSSNITQTSLKLSWTAATDNAGVTGYDIFQEGILIDSAVNTNYTVTGLTAETRYSFTVKAKDAAGNVSGNSNTLSVTTSALRYTLTTNTIGQGSISGSGTYDSGEVVNVQAIAATGWEFTGWTGDLSGSINPQSLTINTNKTVTATFTEVIQISTSTEKYRLTWREDPSTTMVIGWNQVRGTNPVVHYGPTDFGTSYSSYPSIKVVDRSVSSKGMNNRYARITGLLPDTAYYFVIKDSEGVSKRYWFKTAPNNPNTRLSIVAGGDSRNNRTPRQNANKLVAKIRPHAVFFGGDMTSSSSSSQWKNWMNDWQLTIGTDGRMIPVVAARGNHESSNDIRDLFDIPTAAGGEFYALSFGGNLMRTYTLNTEVTPGGTQGTWLANDLAAQSANHTWAVAQYHRATRPHQSGKSEQNDQYEAWSKPFYANAVQLVMESDSHVVKRTWPIKPSTGSGSDEGFTRADTDPKRAIYVGEGCWGAPLRSANDSKSWTKAAGSFNQFKWLWIDQNKIELRTVKVDNANSVGQLSDVNQFTLPTNIDIWNPTGGSVVTINNPHTIRTSLTQANNIASAKNQTITEKSLIIHPNPIKYGVLHLTYPNYNKAQKAEAVIKDMSGHIVDRIIFTAETAAYNVDELSSGIYFIVIKTGKGEITEKILKK</sequence>
<evidence type="ECO:0000256" key="11">
    <source>
        <dbReference type="SAM" id="SignalP"/>
    </source>
</evidence>
<evidence type="ECO:0000256" key="3">
    <source>
        <dbReference type="ARBA" id="ARBA00022801"/>
    </source>
</evidence>
<dbReference type="Gene3D" id="2.60.40.380">
    <property type="entry name" value="Purple acid phosphatase-like, N-terminal"/>
    <property type="match status" value="1"/>
</dbReference>
<dbReference type="RefSeq" id="WP_066317118.1">
    <property type="nucleotide sequence ID" value="NZ_LQRT01000035.1"/>
</dbReference>
<keyword evidence="6" id="KW-0119">Carbohydrate metabolism</keyword>
<dbReference type="SUPFAM" id="SSF56300">
    <property type="entry name" value="Metallo-dependent phosphatases"/>
    <property type="match status" value="1"/>
</dbReference>
<dbReference type="Pfam" id="PF18998">
    <property type="entry name" value="Flg_new_2"/>
    <property type="match status" value="1"/>
</dbReference>
<keyword evidence="4" id="KW-0720">Serine protease</keyword>
<dbReference type="InterPro" id="IPR023828">
    <property type="entry name" value="Peptidase_S8_Ser-AS"/>
</dbReference>
<dbReference type="InterPro" id="IPR044060">
    <property type="entry name" value="Bacterial_rp_domain"/>
</dbReference>
<dbReference type="GO" id="GO:0004553">
    <property type="term" value="F:hydrolase activity, hydrolyzing O-glycosyl compounds"/>
    <property type="evidence" value="ECO:0007669"/>
    <property type="project" value="UniProtKB-ARBA"/>
</dbReference>
<evidence type="ECO:0000256" key="5">
    <source>
        <dbReference type="ARBA" id="ARBA00023157"/>
    </source>
</evidence>
<feature type="domain" description="Fibronectin type-III" evidence="13">
    <location>
        <begin position="623"/>
        <end position="708"/>
    </location>
</feature>
<feature type="domain" description="Fibronectin type-III" evidence="13">
    <location>
        <begin position="1329"/>
        <end position="1414"/>
    </location>
</feature>
<dbReference type="Proteomes" id="UP000076715">
    <property type="component" value="Unassembled WGS sequence"/>
</dbReference>
<feature type="region of interest" description="Disordered" evidence="10">
    <location>
        <begin position="597"/>
        <end position="640"/>
    </location>
</feature>
<dbReference type="STRING" id="1642818.AWE51_11725"/>
<dbReference type="GO" id="GO:0006508">
    <property type="term" value="P:proteolysis"/>
    <property type="evidence" value="ECO:0007669"/>
    <property type="project" value="UniProtKB-KW"/>
</dbReference>
<dbReference type="PROSITE" id="PS51892">
    <property type="entry name" value="SUBTILASE"/>
    <property type="match status" value="1"/>
</dbReference>
<evidence type="ECO:0008006" key="16">
    <source>
        <dbReference type="Google" id="ProtNLM"/>
    </source>
</evidence>
<dbReference type="NCBIfam" id="TIGR04183">
    <property type="entry name" value="Por_Secre_tail"/>
    <property type="match status" value="1"/>
</dbReference>
<dbReference type="OrthoDB" id="9792152at2"/>
<dbReference type="PANTHER" id="PTHR44170">
    <property type="entry name" value="PROTEIN SIDEKICK"/>
    <property type="match status" value="1"/>
</dbReference>
<evidence type="ECO:0000256" key="9">
    <source>
        <dbReference type="PROSITE-ProRule" id="PRU01240"/>
    </source>
</evidence>
<dbReference type="GO" id="GO:0046872">
    <property type="term" value="F:metal ion binding"/>
    <property type="evidence" value="ECO:0007669"/>
    <property type="project" value="InterPro"/>
</dbReference>
<dbReference type="Pfam" id="PF00041">
    <property type="entry name" value="fn3"/>
    <property type="match status" value="6"/>
</dbReference>
<evidence type="ECO:0000259" key="12">
    <source>
        <dbReference type="PROSITE" id="PS50060"/>
    </source>
</evidence>
<gene>
    <name evidence="14" type="ORF">AWE51_11725</name>
</gene>
<dbReference type="InterPro" id="IPR003961">
    <property type="entry name" value="FN3_dom"/>
</dbReference>
<dbReference type="Pfam" id="PF00629">
    <property type="entry name" value="MAM"/>
    <property type="match status" value="1"/>
</dbReference>
<evidence type="ECO:0000256" key="8">
    <source>
        <dbReference type="ARBA" id="ARBA00023326"/>
    </source>
</evidence>
<dbReference type="CDD" id="cd06263">
    <property type="entry name" value="MAM"/>
    <property type="match status" value="1"/>
</dbReference>
<dbReference type="CDD" id="cd00063">
    <property type="entry name" value="FN3"/>
    <property type="match status" value="5"/>
</dbReference>
<evidence type="ECO:0000259" key="13">
    <source>
        <dbReference type="PROSITE" id="PS50853"/>
    </source>
</evidence>
<evidence type="ECO:0000313" key="14">
    <source>
        <dbReference type="EMBL" id="KZS39215.1"/>
    </source>
</evidence>
<dbReference type="GO" id="GO:0098609">
    <property type="term" value="P:cell-cell adhesion"/>
    <property type="evidence" value="ECO:0007669"/>
    <property type="project" value="TreeGrafter"/>
</dbReference>
<dbReference type="SUPFAM" id="SSF49265">
    <property type="entry name" value="Fibronectin type III"/>
    <property type="match status" value="4"/>
</dbReference>
<dbReference type="Pfam" id="PF16656">
    <property type="entry name" value="Pur_ac_phosph_N"/>
    <property type="match status" value="1"/>
</dbReference>
<dbReference type="SMART" id="SM00060">
    <property type="entry name" value="FN3"/>
    <property type="match status" value="7"/>
</dbReference>
<comment type="caution">
    <text evidence="9">Lacks conserved residue(s) required for the propagation of feature annotation.</text>
</comment>
<evidence type="ECO:0000256" key="6">
    <source>
        <dbReference type="ARBA" id="ARBA00023277"/>
    </source>
</evidence>
<dbReference type="Gene3D" id="3.40.50.200">
    <property type="entry name" value="Peptidase S8/S53 domain"/>
    <property type="match status" value="1"/>
</dbReference>
<feature type="signal peptide" evidence="11">
    <location>
        <begin position="1"/>
        <end position="22"/>
    </location>
</feature>
<evidence type="ECO:0000313" key="15">
    <source>
        <dbReference type="Proteomes" id="UP000076715"/>
    </source>
</evidence>
<name>A0A162YLN6_9FLAO</name>
<dbReference type="InterPro" id="IPR000998">
    <property type="entry name" value="MAM_dom"/>
</dbReference>
<dbReference type="InterPro" id="IPR008963">
    <property type="entry name" value="Purple_acid_Pase-like_N"/>
</dbReference>
<dbReference type="PROSITE" id="PS50060">
    <property type="entry name" value="MAM_2"/>
    <property type="match status" value="1"/>
</dbReference>
<feature type="domain" description="Fibronectin type-III" evidence="13">
    <location>
        <begin position="1142"/>
        <end position="1227"/>
    </location>
</feature>
<dbReference type="SUPFAM" id="SSF49899">
    <property type="entry name" value="Concanavalin A-like lectins/glucanases"/>
    <property type="match status" value="1"/>
</dbReference>
<evidence type="ECO:0000256" key="10">
    <source>
        <dbReference type="SAM" id="MobiDB-lite"/>
    </source>
</evidence>
<dbReference type="FunFam" id="2.60.40.10:FF:001114">
    <property type="entry name" value="Chitinase A1"/>
    <property type="match status" value="1"/>
</dbReference>
<dbReference type="GO" id="GO:0016020">
    <property type="term" value="C:membrane"/>
    <property type="evidence" value="ECO:0007669"/>
    <property type="project" value="UniProtKB-SubCell"/>
</dbReference>
<dbReference type="GO" id="GO:0000272">
    <property type="term" value="P:polysaccharide catabolic process"/>
    <property type="evidence" value="ECO:0007669"/>
    <property type="project" value="UniProtKB-KW"/>
</dbReference>
<dbReference type="PANTHER" id="PTHR44170:SF6">
    <property type="entry name" value="CONTACTIN"/>
    <property type="match status" value="1"/>
</dbReference>
<keyword evidence="15" id="KW-1185">Reference proteome</keyword>
<keyword evidence="1" id="KW-0645">Protease</keyword>
<feature type="compositionally biased region" description="Low complexity" evidence="10">
    <location>
        <begin position="303"/>
        <end position="316"/>
    </location>
</feature>
<organism evidence="14 15">
    <name type="scientific">Aquimarina aggregata</name>
    <dbReference type="NCBI Taxonomy" id="1642818"/>
    <lineage>
        <taxon>Bacteria</taxon>
        <taxon>Pseudomonadati</taxon>
        <taxon>Bacteroidota</taxon>
        <taxon>Flavobacteriia</taxon>
        <taxon>Flavobacteriales</taxon>
        <taxon>Flavobacteriaceae</taxon>
        <taxon>Aquimarina</taxon>
    </lineage>
</organism>
<feature type="domain" description="Fibronectin type-III" evidence="13">
    <location>
        <begin position="529"/>
        <end position="614"/>
    </location>
</feature>
<dbReference type="InterPro" id="IPR013783">
    <property type="entry name" value="Ig-like_fold"/>
</dbReference>
<dbReference type="InterPro" id="IPR036852">
    <property type="entry name" value="Peptidase_S8/S53_dom_sf"/>
</dbReference>
<dbReference type="PROSITE" id="PS50853">
    <property type="entry name" value="FN3"/>
    <property type="match status" value="6"/>
</dbReference>
<keyword evidence="8" id="KW-0624">Polysaccharide degradation</keyword>
<protein>
    <recommendedName>
        <fullName evidence="16">Peptidase S8</fullName>
    </recommendedName>
</protein>
<comment type="similarity">
    <text evidence="9">Belongs to the peptidase S8 family.</text>
</comment>
<accession>A0A162YLN6</accession>
<comment type="caution">
    <text evidence="14">The sequence shown here is derived from an EMBL/GenBank/DDBJ whole genome shotgun (WGS) entry which is preliminary data.</text>
</comment>
<dbReference type="InterPro" id="IPR029052">
    <property type="entry name" value="Metallo-depent_PP-like"/>
</dbReference>
<dbReference type="Pfam" id="PF18962">
    <property type="entry name" value="Por_Secre_tail"/>
    <property type="match status" value="1"/>
</dbReference>
<feature type="compositionally biased region" description="Low complexity" evidence="10">
    <location>
        <begin position="600"/>
        <end position="615"/>
    </location>
</feature>
<reference evidence="14 15" key="1">
    <citation type="submission" date="2016-01" db="EMBL/GenBank/DDBJ databases">
        <title>The draft genome sequence of Aquimarina sp. RZW4-3-2.</title>
        <authorList>
            <person name="Wang Y."/>
        </authorList>
    </citation>
    <scope>NUCLEOTIDE SEQUENCE [LARGE SCALE GENOMIC DNA]</scope>
    <source>
        <strain evidence="14 15">RZW4-3-2</strain>
    </source>
</reference>
<keyword evidence="2 11" id="KW-0732">Signal</keyword>
<dbReference type="GO" id="GO:0003993">
    <property type="term" value="F:acid phosphatase activity"/>
    <property type="evidence" value="ECO:0007669"/>
    <property type="project" value="InterPro"/>
</dbReference>
<dbReference type="InterPro" id="IPR015500">
    <property type="entry name" value="Peptidase_S8_subtilisin-rel"/>
</dbReference>
<dbReference type="Gene3D" id="2.60.120.200">
    <property type="match status" value="1"/>
</dbReference>
<proteinExistence type="inferred from homology"/>
<feature type="compositionally biased region" description="Polar residues" evidence="10">
    <location>
        <begin position="625"/>
        <end position="640"/>
    </location>
</feature>
<dbReference type="Gene3D" id="3.60.21.10">
    <property type="match status" value="1"/>
</dbReference>